<dbReference type="Proteomes" id="UP001529491">
    <property type="component" value="Chromosome"/>
</dbReference>
<protein>
    <submittedName>
        <fullName evidence="1">Uncharacterized protein</fullName>
    </submittedName>
</protein>
<organism evidence="1 2">
    <name type="scientific">Shewanella youngdeokensis</name>
    <dbReference type="NCBI Taxonomy" id="2999068"/>
    <lineage>
        <taxon>Bacteria</taxon>
        <taxon>Pseudomonadati</taxon>
        <taxon>Pseudomonadota</taxon>
        <taxon>Gammaproteobacteria</taxon>
        <taxon>Alteromonadales</taxon>
        <taxon>Shewanellaceae</taxon>
        <taxon>Shewanella</taxon>
    </lineage>
</organism>
<evidence type="ECO:0000313" key="2">
    <source>
        <dbReference type="Proteomes" id="UP001529491"/>
    </source>
</evidence>
<reference evidence="1 2" key="1">
    <citation type="submission" date="2023-10" db="EMBL/GenBank/DDBJ databases">
        <title>Complete genome sequence of Shewanella sp. DAU334.</title>
        <authorList>
            <person name="Lee Y.-S."/>
            <person name="Jeong H.-R."/>
            <person name="Hwang E.-J."/>
            <person name="Choi Y.-L."/>
            <person name="Kim G.-D."/>
        </authorList>
    </citation>
    <scope>NUCLEOTIDE SEQUENCE [LARGE SCALE GENOMIC DNA]</scope>
    <source>
        <strain evidence="1 2">DAU334</strain>
    </source>
</reference>
<keyword evidence="2" id="KW-1185">Reference proteome</keyword>
<name>A0ABZ0K0M3_9GAMM</name>
<proteinExistence type="predicted"/>
<gene>
    <name evidence="1" type="ORF">RGE70_04660</name>
</gene>
<sequence length="59" mass="6929">MIKSKMPPRIIETVKINGKFVIERRAIGTDDKADNSYLNVYERRNHSTNSRNTHIDVWV</sequence>
<evidence type="ECO:0000313" key="1">
    <source>
        <dbReference type="EMBL" id="WOT06109.1"/>
    </source>
</evidence>
<dbReference type="RefSeq" id="WP_310470379.1">
    <property type="nucleotide sequence ID" value="NZ_CP136522.1"/>
</dbReference>
<dbReference type="EMBL" id="CP136522">
    <property type="protein sequence ID" value="WOT06109.1"/>
    <property type="molecule type" value="Genomic_DNA"/>
</dbReference>
<accession>A0ABZ0K0M3</accession>